<dbReference type="SUPFAM" id="SSF53901">
    <property type="entry name" value="Thiolase-like"/>
    <property type="match status" value="1"/>
</dbReference>
<dbReference type="InterPro" id="IPR043132">
    <property type="entry name" value="BCAT-like_C"/>
</dbReference>
<dbReference type="GO" id="GO:0006633">
    <property type="term" value="P:fatty acid biosynthetic process"/>
    <property type="evidence" value="ECO:0007669"/>
    <property type="project" value="TreeGrafter"/>
</dbReference>
<keyword evidence="2" id="KW-0808">Transferase</keyword>
<dbReference type="Gene3D" id="3.40.47.10">
    <property type="match status" value="1"/>
</dbReference>
<dbReference type="GO" id="GO:0009082">
    <property type="term" value="P:branched-chain amino acid biosynthetic process"/>
    <property type="evidence" value="ECO:0007669"/>
    <property type="project" value="UniProtKB-KW"/>
</dbReference>
<dbReference type="InterPro" id="IPR016039">
    <property type="entry name" value="Thiolase-like"/>
</dbReference>
<evidence type="ECO:0000259" key="4">
    <source>
        <dbReference type="Pfam" id="PF02801"/>
    </source>
</evidence>
<dbReference type="InterPro" id="IPR036038">
    <property type="entry name" value="Aminotransferase-like"/>
</dbReference>
<evidence type="ECO:0000256" key="3">
    <source>
        <dbReference type="ARBA" id="ARBA00023304"/>
    </source>
</evidence>
<dbReference type="PANTHER" id="PTHR11712:SF336">
    <property type="entry name" value="3-OXOACYL-[ACYL-CARRIER-PROTEIN] SYNTHASE, MITOCHONDRIAL"/>
    <property type="match status" value="1"/>
</dbReference>
<dbReference type="Gene3D" id="3.30.470.10">
    <property type="match status" value="1"/>
</dbReference>
<dbReference type="InterPro" id="IPR001544">
    <property type="entry name" value="Aminotrans_IV"/>
</dbReference>
<gene>
    <name evidence="5" type="ORF">CTOB1V02_LOCUS16521</name>
</gene>
<dbReference type="InterPro" id="IPR043131">
    <property type="entry name" value="BCAT-like_N"/>
</dbReference>
<dbReference type="PANTHER" id="PTHR11712">
    <property type="entry name" value="POLYKETIDE SYNTHASE-RELATED"/>
    <property type="match status" value="1"/>
</dbReference>
<accession>A0A7R8WV02</accession>
<dbReference type="InterPro" id="IPR000794">
    <property type="entry name" value="Beta-ketoacyl_synthase"/>
</dbReference>
<dbReference type="GO" id="GO:0005829">
    <property type="term" value="C:cytosol"/>
    <property type="evidence" value="ECO:0007669"/>
    <property type="project" value="TreeGrafter"/>
</dbReference>
<organism evidence="5">
    <name type="scientific">Cyprideis torosa</name>
    <dbReference type="NCBI Taxonomy" id="163714"/>
    <lineage>
        <taxon>Eukaryota</taxon>
        <taxon>Metazoa</taxon>
        <taxon>Ecdysozoa</taxon>
        <taxon>Arthropoda</taxon>
        <taxon>Crustacea</taxon>
        <taxon>Oligostraca</taxon>
        <taxon>Ostracoda</taxon>
        <taxon>Podocopa</taxon>
        <taxon>Podocopida</taxon>
        <taxon>Cytherocopina</taxon>
        <taxon>Cytheroidea</taxon>
        <taxon>Cytherideidae</taxon>
        <taxon>Cyprideis</taxon>
    </lineage>
</organism>
<dbReference type="EC" id="2.3.1.41" evidence="1"/>
<keyword evidence="3" id="KW-0028">Amino-acid biosynthesis</keyword>
<proteinExistence type="predicted"/>
<dbReference type="AlphaFoldDB" id="A0A7R8WV02"/>
<evidence type="ECO:0000256" key="1">
    <source>
        <dbReference type="ARBA" id="ARBA00013191"/>
    </source>
</evidence>
<feature type="domain" description="Beta-ketoacyl synthase C-terminal" evidence="4">
    <location>
        <begin position="1"/>
        <end position="33"/>
    </location>
</feature>
<dbReference type="GO" id="GO:0004315">
    <property type="term" value="F:3-oxoacyl-[acyl-carrier-protein] synthase activity"/>
    <property type="evidence" value="ECO:0007669"/>
    <property type="project" value="UniProtKB-EC"/>
</dbReference>
<dbReference type="OrthoDB" id="448827at2759"/>
<reference evidence="5" key="1">
    <citation type="submission" date="2020-11" db="EMBL/GenBank/DDBJ databases">
        <authorList>
            <person name="Tran Van P."/>
        </authorList>
    </citation>
    <scope>NUCLEOTIDE SEQUENCE</scope>
</reference>
<dbReference type="Pfam" id="PF02801">
    <property type="entry name" value="Ketoacyl-synt_C"/>
    <property type="match status" value="1"/>
</dbReference>
<sequence>MTGHLLGAAGGIEAVFSVLAIRDQVLPPTINLEEPDEGCDLDYVSAPSRVPSSEARLLMLVNGRAESTLPADDRGLLYGDGLFETVRVVEGGLRLWSRHIDRLKRGCESLRIELDFSFDELFEEASTLCRGQSGVLRVTVTRGSGPRGYRIPVMVKSTRVLQFSAGSNFAVPNGPDQGAAVTVCNMRLGRQPVLAGIKHLNRLEQVLARSEW</sequence>
<dbReference type="InterPro" id="IPR014031">
    <property type="entry name" value="Ketoacyl_synth_C"/>
</dbReference>
<dbReference type="Gene3D" id="3.20.10.10">
    <property type="entry name" value="D-amino Acid Aminotransferase, subunit A, domain 2"/>
    <property type="match status" value="1"/>
</dbReference>
<evidence type="ECO:0000256" key="2">
    <source>
        <dbReference type="ARBA" id="ARBA00022679"/>
    </source>
</evidence>
<dbReference type="SUPFAM" id="SSF56752">
    <property type="entry name" value="D-aminoacid aminotransferase-like PLP-dependent enzymes"/>
    <property type="match status" value="1"/>
</dbReference>
<dbReference type="EMBL" id="OB707009">
    <property type="protein sequence ID" value="CAD7238706.1"/>
    <property type="molecule type" value="Genomic_DNA"/>
</dbReference>
<name>A0A7R8WV02_9CRUS</name>
<keyword evidence="3" id="KW-0100">Branched-chain amino acid biosynthesis</keyword>
<dbReference type="Pfam" id="PF01063">
    <property type="entry name" value="Aminotran_4"/>
    <property type="match status" value="1"/>
</dbReference>
<feature type="non-terminal residue" evidence="5">
    <location>
        <position position="1"/>
    </location>
</feature>
<protein>
    <recommendedName>
        <fullName evidence="1">beta-ketoacyl-[acyl-carrier-protein] synthase I</fullName>
        <ecNumber evidence="1">2.3.1.41</ecNumber>
    </recommendedName>
</protein>
<evidence type="ECO:0000313" key="5">
    <source>
        <dbReference type="EMBL" id="CAD7238706.1"/>
    </source>
</evidence>